<dbReference type="InterPro" id="IPR036890">
    <property type="entry name" value="HATPase_C_sf"/>
</dbReference>
<feature type="transmembrane region" description="Helical" evidence="9">
    <location>
        <begin position="151"/>
        <end position="171"/>
    </location>
</feature>
<sequence>MLDNFFTSGWDFKEDESELKNKFQMVNIVFLLSFAGLIFGISANILRATPTLIPVETVLLLSAVALMLALRINKKYFKVISFMMTLQYSILFLLLVYMSKPEELKHIWIFTYPIVLLYFGNDRHVFFWVTAMVFFLLIAPLQPFVHVSYSLFQVTYISFVLILVSIIIYFYQKRMNEAASLIIEQKNMLKKQLDELTKKDKILSVQSKQAVMGEMISMIAHQWRQPLSTVTLNISNLQVKRLLRKEIREKEYETTFEDINNTIAYLSATIDDFQTYFHPKKEISTIEINELIQKAINFTKPRLKETYIKIVYMQKNSAVINTYTNELIQVLLNILNNAVDELIAREIKDPKIIIRVQNLGDALQLEIEDNAGGIKKEHIDAIFEPYFSTKGKNGTGLGLYMSQMIMQKQFHTTIEVKSEKNSTVFHFTPILKKQEFKRRTIIA</sequence>
<feature type="transmembrane region" description="Helical" evidence="9">
    <location>
        <begin position="104"/>
        <end position="120"/>
    </location>
</feature>
<organism evidence="11 12">
    <name type="scientific">Sulfurimonas sediminis</name>
    <dbReference type="NCBI Taxonomy" id="2590020"/>
    <lineage>
        <taxon>Bacteria</taxon>
        <taxon>Pseudomonadati</taxon>
        <taxon>Campylobacterota</taxon>
        <taxon>Epsilonproteobacteria</taxon>
        <taxon>Campylobacterales</taxon>
        <taxon>Sulfurimonadaceae</taxon>
        <taxon>Sulfurimonas</taxon>
    </lineage>
</organism>
<dbReference type="Proteomes" id="UP000593719">
    <property type="component" value="Chromosome"/>
</dbReference>
<dbReference type="PROSITE" id="PS50109">
    <property type="entry name" value="HIS_KIN"/>
    <property type="match status" value="1"/>
</dbReference>
<dbReference type="KEGG" id="ssei:FJR45_09435"/>
<dbReference type="Pfam" id="PF02518">
    <property type="entry name" value="HATPase_c"/>
    <property type="match status" value="1"/>
</dbReference>
<dbReference type="GO" id="GO:0000155">
    <property type="term" value="F:phosphorelay sensor kinase activity"/>
    <property type="evidence" value="ECO:0007669"/>
    <property type="project" value="InterPro"/>
</dbReference>
<keyword evidence="9" id="KW-1133">Transmembrane helix</keyword>
<feature type="domain" description="Histidine kinase" evidence="10">
    <location>
        <begin position="218"/>
        <end position="433"/>
    </location>
</feature>
<dbReference type="PRINTS" id="PR00344">
    <property type="entry name" value="BCTRLSENSOR"/>
</dbReference>
<evidence type="ECO:0000256" key="3">
    <source>
        <dbReference type="ARBA" id="ARBA00022553"/>
    </source>
</evidence>
<dbReference type="SMART" id="SM00387">
    <property type="entry name" value="HATPase_c"/>
    <property type="match status" value="1"/>
</dbReference>
<dbReference type="InterPro" id="IPR003594">
    <property type="entry name" value="HATPase_dom"/>
</dbReference>
<accession>A0A7M1B5G6</accession>
<keyword evidence="9" id="KW-0812">Transmembrane</keyword>
<feature type="transmembrane region" description="Helical" evidence="9">
    <location>
        <begin position="125"/>
        <end position="145"/>
    </location>
</feature>
<dbReference type="EC" id="2.7.13.3" evidence="2"/>
<keyword evidence="3" id="KW-0597">Phosphoprotein</keyword>
<protein>
    <recommendedName>
        <fullName evidence="2">histidine kinase</fullName>
        <ecNumber evidence="2">2.7.13.3</ecNumber>
    </recommendedName>
</protein>
<feature type="transmembrane region" description="Helical" evidence="9">
    <location>
        <begin position="25"/>
        <end position="46"/>
    </location>
</feature>
<dbReference type="EMBL" id="CP041235">
    <property type="protein sequence ID" value="QOP44746.1"/>
    <property type="molecule type" value="Genomic_DNA"/>
</dbReference>
<evidence type="ECO:0000256" key="8">
    <source>
        <dbReference type="ARBA" id="ARBA00023012"/>
    </source>
</evidence>
<keyword evidence="4" id="KW-0808">Transferase</keyword>
<dbReference type="GO" id="GO:0005524">
    <property type="term" value="F:ATP binding"/>
    <property type="evidence" value="ECO:0007669"/>
    <property type="project" value="UniProtKB-KW"/>
</dbReference>
<dbReference type="InterPro" id="IPR004358">
    <property type="entry name" value="Sig_transdc_His_kin-like_C"/>
</dbReference>
<feature type="transmembrane region" description="Helical" evidence="9">
    <location>
        <begin position="79"/>
        <end position="98"/>
    </location>
</feature>
<keyword evidence="9" id="KW-0472">Membrane</keyword>
<evidence type="ECO:0000256" key="2">
    <source>
        <dbReference type="ARBA" id="ARBA00012438"/>
    </source>
</evidence>
<dbReference type="AlphaFoldDB" id="A0A7M1B5G6"/>
<dbReference type="SUPFAM" id="SSF55874">
    <property type="entry name" value="ATPase domain of HSP90 chaperone/DNA topoisomerase II/histidine kinase"/>
    <property type="match status" value="1"/>
</dbReference>
<name>A0A7M1B5G6_9BACT</name>
<dbReference type="Gene3D" id="1.10.287.130">
    <property type="match status" value="1"/>
</dbReference>
<evidence type="ECO:0000259" key="10">
    <source>
        <dbReference type="PROSITE" id="PS50109"/>
    </source>
</evidence>
<evidence type="ECO:0000313" key="11">
    <source>
        <dbReference type="EMBL" id="QOP44746.1"/>
    </source>
</evidence>
<keyword evidence="12" id="KW-1185">Reference proteome</keyword>
<dbReference type="Gene3D" id="3.30.565.10">
    <property type="entry name" value="Histidine kinase-like ATPase, C-terminal domain"/>
    <property type="match status" value="1"/>
</dbReference>
<dbReference type="CDD" id="cd00082">
    <property type="entry name" value="HisKA"/>
    <property type="match status" value="1"/>
</dbReference>
<feature type="transmembrane region" description="Helical" evidence="9">
    <location>
        <begin position="52"/>
        <end position="72"/>
    </location>
</feature>
<evidence type="ECO:0000256" key="1">
    <source>
        <dbReference type="ARBA" id="ARBA00000085"/>
    </source>
</evidence>
<reference evidence="11 12" key="1">
    <citation type="submission" date="2019-06" db="EMBL/GenBank/DDBJ databases">
        <title>Sulfurimonas gotlandica sp. nov., a chemoautotrophic and psychrotolerant epsilonproteobacterium isolated from a pelagic redoxcline, and an emended description of the genus Sulfurimonas.</title>
        <authorList>
            <person name="Wang S."/>
            <person name="Jiang L."/>
            <person name="Shao Z."/>
        </authorList>
    </citation>
    <scope>NUCLEOTIDE SEQUENCE [LARGE SCALE GENOMIC DNA]</scope>
    <source>
        <strain evidence="11 12">S2-6</strain>
    </source>
</reference>
<dbReference type="PANTHER" id="PTHR43065:SF46">
    <property type="entry name" value="C4-DICARBOXYLATE TRANSPORT SENSOR PROTEIN DCTB"/>
    <property type="match status" value="1"/>
</dbReference>
<dbReference type="InterPro" id="IPR005467">
    <property type="entry name" value="His_kinase_dom"/>
</dbReference>
<evidence type="ECO:0000256" key="9">
    <source>
        <dbReference type="SAM" id="Phobius"/>
    </source>
</evidence>
<evidence type="ECO:0000256" key="4">
    <source>
        <dbReference type="ARBA" id="ARBA00022679"/>
    </source>
</evidence>
<evidence type="ECO:0000256" key="6">
    <source>
        <dbReference type="ARBA" id="ARBA00022777"/>
    </source>
</evidence>
<proteinExistence type="predicted"/>
<keyword evidence="7" id="KW-0067">ATP-binding</keyword>
<keyword evidence="6 11" id="KW-0418">Kinase</keyword>
<evidence type="ECO:0000256" key="7">
    <source>
        <dbReference type="ARBA" id="ARBA00022840"/>
    </source>
</evidence>
<comment type="catalytic activity">
    <reaction evidence="1">
        <text>ATP + protein L-histidine = ADP + protein N-phospho-L-histidine.</text>
        <dbReference type="EC" id="2.7.13.3"/>
    </reaction>
</comment>
<keyword evidence="8" id="KW-0902">Two-component regulatory system</keyword>
<dbReference type="SUPFAM" id="SSF47384">
    <property type="entry name" value="Homodimeric domain of signal transducing histidine kinase"/>
    <property type="match status" value="1"/>
</dbReference>
<dbReference type="InterPro" id="IPR036097">
    <property type="entry name" value="HisK_dim/P_sf"/>
</dbReference>
<evidence type="ECO:0000313" key="12">
    <source>
        <dbReference type="Proteomes" id="UP000593719"/>
    </source>
</evidence>
<dbReference type="PANTHER" id="PTHR43065">
    <property type="entry name" value="SENSOR HISTIDINE KINASE"/>
    <property type="match status" value="1"/>
</dbReference>
<evidence type="ECO:0000256" key="5">
    <source>
        <dbReference type="ARBA" id="ARBA00022741"/>
    </source>
</evidence>
<keyword evidence="5" id="KW-0547">Nucleotide-binding</keyword>
<dbReference type="InterPro" id="IPR003661">
    <property type="entry name" value="HisK_dim/P_dom"/>
</dbReference>
<gene>
    <name evidence="11" type="ORF">FJR45_09435</name>
</gene>